<dbReference type="PROSITE" id="PS50011">
    <property type="entry name" value="PROTEIN_KINASE_DOM"/>
    <property type="match status" value="1"/>
</dbReference>
<proteinExistence type="inferred from homology"/>
<keyword evidence="5" id="KW-0547">Nucleotide-binding</keyword>
<evidence type="ECO:0000256" key="5">
    <source>
        <dbReference type="ARBA" id="ARBA00022741"/>
    </source>
</evidence>
<accession>A0AAV4UZE7</accession>
<dbReference type="AlphaFoldDB" id="A0AAV4UZE7"/>
<evidence type="ECO:0000256" key="8">
    <source>
        <dbReference type="ARBA" id="ARBA00037982"/>
    </source>
</evidence>
<dbReference type="GO" id="GO:0005524">
    <property type="term" value="F:ATP binding"/>
    <property type="evidence" value="ECO:0007669"/>
    <property type="project" value="UniProtKB-KW"/>
</dbReference>
<dbReference type="EC" id="2.7.11.1" evidence="1"/>
<dbReference type="SUPFAM" id="SSF56112">
    <property type="entry name" value="Protein kinase-like (PK-like)"/>
    <property type="match status" value="1"/>
</dbReference>
<dbReference type="PROSITE" id="PS00108">
    <property type="entry name" value="PROTEIN_KINASE_ST"/>
    <property type="match status" value="1"/>
</dbReference>
<feature type="domain" description="Protein kinase" evidence="9">
    <location>
        <begin position="189"/>
        <end position="462"/>
    </location>
</feature>
<dbReference type="Gene3D" id="1.10.510.10">
    <property type="entry name" value="Transferase(Phosphotransferase) domain 1"/>
    <property type="match status" value="1"/>
</dbReference>
<comment type="caution">
    <text evidence="10">The sequence shown here is derived from an EMBL/GenBank/DDBJ whole genome shotgun (WGS) entry which is preliminary data.</text>
</comment>
<dbReference type="GO" id="GO:0005737">
    <property type="term" value="C:cytoplasm"/>
    <property type="evidence" value="ECO:0007669"/>
    <property type="project" value="TreeGrafter"/>
</dbReference>
<evidence type="ECO:0000256" key="3">
    <source>
        <dbReference type="ARBA" id="ARBA00022553"/>
    </source>
</evidence>
<dbReference type="InterPro" id="IPR050339">
    <property type="entry name" value="CC_SR_Kinase"/>
</dbReference>
<sequence>MNSIFLNKLHPYLFSDASFPDENHSEWTGWTCILDDVELHKISLHLFFFKNWLISVLCAVRFINSYYHNLLFSNLSNILWEINHLLEDGVCSTELPIRESFAIRIGIFFFLKKWNSKLAWPMKFPYLIKLRHFLFHQCRSVDSNQCTLNWQSIFYRSDINIFEKNLNFFQIWIISILCLIRLERSRVFINLLSNLSEILCEVISMSVDNTFIPMSTKEFLCKFGNLFHLPDDAIQLKDYENEQFLIMFHNTQLYKYRMIYMDDDDDDDKSRYLYIQMQLCRRDNLKTWIDLNCEHRNYYVVMKMFCQIVSAMHYVHKKGLMHRDLKPSNIYFSLEGLIKIGDFGLATQFDIYGGEYSSTSGLFSSHSYDIGTRMYMSPEQSSKKKYNYKTDIFSLGIILFELLVPFKTDSERAQTIYLVRSRQFTEDFVHKYEKECLLIKRMLDPYPKRRPTAWEILQHPLCLPYL</sequence>
<keyword evidence="4" id="KW-0808">Transferase</keyword>
<dbReference type="InterPro" id="IPR008271">
    <property type="entry name" value="Ser/Thr_kinase_AS"/>
</dbReference>
<dbReference type="Proteomes" id="UP001054945">
    <property type="component" value="Unassembled WGS sequence"/>
</dbReference>
<keyword evidence="10" id="KW-0648">Protein biosynthesis</keyword>
<evidence type="ECO:0000313" key="10">
    <source>
        <dbReference type="EMBL" id="GIY62988.1"/>
    </source>
</evidence>
<dbReference type="EMBL" id="BPLR01013689">
    <property type="protein sequence ID" value="GIY62988.1"/>
    <property type="molecule type" value="Genomic_DNA"/>
</dbReference>
<keyword evidence="3" id="KW-0597">Phosphoprotein</keyword>
<evidence type="ECO:0000256" key="7">
    <source>
        <dbReference type="ARBA" id="ARBA00022840"/>
    </source>
</evidence>
<keyword evidence="10" id="KW-0396">Initiation factor</keyword>
<protein>
    <recommendedName>
        <fullName evidence="1">non-specific serine/threonine protein kinase</fullName>
        <ecNumber evidence="1">2.7.11.1</ecNumber>
    </recommendedName>
</protein>
<evidence type="ECO:0000313" key="11">
    <source>
        <dbReference type="Proteomes" id="UP001054945"/>
    </source>
</evidence>
<evidence type="ECO:0000256" key="2">
    <source>
        <dbReference type="ARBA" id="ARBA00022527"/>
    </source>
</evidence>
<reference evidence="10 11" key="1">
    <citation type="submission" date="2021-06" db="EMBL/GenBank/DDBJ databases">
        <title>Caerostris extrusa draft genome.</title>
        <authorList>
            <person name="Kono N."/>
            <person name="Arakawa K."/>
        </authorList>
    </citation>
    <scope>NUCLEOTIDE SEQUENCE [LARGE SCALE GENOMIC DNA]</scope>
</reference>
<comment type="similarity">
    <text evidence="8">Belongs to the protein kinase superfamily. Ser/Thr protein kinase family. GCN2 subfamily.</text>
</comment>
<organism evidence="10 11">
    <name type="scientific">Caerostris extrusa</name>
    <name type="common">Bark spider</name>
    <name type="synonym">Caerostris bankana</name>
    <dbReference type="NCBI Taxonomy" id="172846"/>
    <lineage>
        <taxon>Eukaryota</taxon>
        <taxon>Metazoa</taxon>
        <taxon>Ecdysozoa</taxon>
        <taxon>Arthropoda</taxon>
        <taxon>Chelicerata</taxon>
        <taxon>Arachnida</taxon>
        <taxon>Araneae</taxon>
        <taxon>Araneomorphae</taxon>
        <taxon>Entelegynae</taxon>
        <taxon>Araneoidea</taxon>
        <taxon>Araneidae</taxon>
        <taxon>Caerostris</taxon>
    </lineage>
</organism>
<keyword evidence="11" id="KW-1185">Reference proteome</keyword>
<dbReference type="GO" id="GO:0003743">
    <property type="term" value="F:translation initiation factor activity"/>
    <property type="evidence" value="ECO:0007669"/>
    <property type="project" value="UniProtKB-KW"/>
</dbReference>
<keyword evidence="2" id="KW-0723">Serine/threonine-protein kinase</keyword>
<evidence type="ECO:0000256" key="1">
    <source>
        <dbReference type="ARBA" id="ARBA00012513"/>
    </source>
</evidence>
<evidence type="ECO:0000256" key="6">
    <source>
        <dbReference type="ARBA" id="ARBA00022777"/>
    </source>
</evidence>
<keyword evidence="7" id="KW-0067">ATP-binding</keyword>
<name>A0AAV4UZE7_CAEEX</name>
<keyword evidence="6 10" id="KW-0418">Kinase</keyword>
<gene>
    <name evidence="10" type="primary">Eif2ak3</name>
    <name evidence="10" type="ORF">CEXT_693081</name>
</gene>
<dbReference type="SMART" id="SM00220">
    <property type="entry name" value="S_TKc"/>
    <property type="match status" value="1"/>
</dbReference>
<dbReference type="PANTHER" id="PTHR11042">
    <property type="entry name" value="EUKARYOTIC TRANSLATION INITIATION FACTOR 2-ALPHA KINASE EIF2-ALPHA KINASE -RELATED"/>
    <property type="match status" value="1"/>
</dbReference>
<dbReference type="Pfam" id="PF00069">
    <property type="entry name" value="Pkinase"/>
    <property type="match status" value="1"/>
</dbReference>
<evidence type="ECO:0000259" key="9">
    <source>
        <dbReference type="PROSITE" id="PS50011"/>
    </source>
</evidence>
<dbReference type="GO" id="GO:0004694">
    <property type="term" value="F:eukaryotic translation initiation factor 2alpha kinase activity"/>
    <property type="evidence" value="ECO:0007669"/>
    <property type="project" value="TreeGrafter"/>
</dbReference>
<dbReference type="FunFam" id="1.10.510.10:FF:000251">
    <property type="entry name" value="eukaryotic translation initiation factor 2-alpha kinase 3"/>
    <property type="match status" value="1"/>
</dbReference>
<dbReference type="InterPro" id="IPR011009">
    <property type="entry name" value="Kinase-like_dom_sf"/>
</dbReference>
<evidence type="ECO:0000256" key="4">
    <source>
        <dbReference type="ARBA" id="ARBA00022679"/>
    </source>
</evidence>
<dbReference type="PANTHER" id="PTHR11042:SF91">
    <property type="entry name" value="EUKARYOTIC TRANSLATION INITIATION FACTOR 2-ALPHA KINASE"/>
    <property type="match status" value="1"/>
</dbReference>
<dbReference type="InterPro" id="IPR000719">
    <property type="entry name" value="Prot_kinase_dom"/>
</dbReference>
<dbReference type="GO" id="GO:0005634">
    <property type="term" value="C:nucleus"/>
    <property type="evidence" value="ECO:0007669"/>
    <property type="project" value="TreeGrafter"/>
</dbReference>